<keyword evidence="10" id="KW-1185">Reference proteome</keyword>
<dbReference type="PANTHER" id="PTHR43547:SF2">
    <property type="entry name" value="HYBRID SIGNAL TRANSDUCTION HISTIDINE KINASE C"/>
    <property type="match status" value="1"/>
</dbReference>
<evidence type="ECO:0000259" key="8">
    <source>
        <dbReference type="PROSITE" id="PS50110"/>
    </source>
</evidence>
<dbReference type="CDD" id="cd16922">
    <property type="entry name" value="HATPase_EvgS-ArcB-TorS-like"/>
    <property type="match status" value="1"/>
</dbReference>
<dbReference type="InterPro" id="IPR001789">
    <property type="entry name" value="Sig_transdc_resp-reg_receiver"/>
</dbReference>
<feature type="modified residue" description="4-aspartylphosphate" evidence="4">
    <location>
        <position position="560"/>
    </location>
</feature>
<comment type="catalytic activity">
    <reaction evidence="1">
        <text>ATP + protein L-histidine = ADP + protein N-phospho-L-histidine.</text>
        <dbReference type="EC" id="2.7.13.3"/>
    </reaction>
</comment>
<dbReference type="InterPro" id="IPR036097">
    <property type="entry name" value="HisK_dim/P_sf"/>
</dbReference>
<dbReference type="PRINTS" id="PR00344">
    <property type="entry name" value="BCTRLSENSOR"/>
</dbReference>
<dbReference type="InterPro" id="IPR003661">
    <property type="entry name" value="HisK_dim/P_dom"/>
</dbReference>
<proteinExistence type="predicted"/>
<dbReference type="SUPFAM" id="SSF47384">
    <property type="entry name" value="Homodimeric domain of signal transducing histidine kinase"/>
    <property type="match status" value="2"/>
</dbReference>
<dbReference type="Gene3D" id="3.40.50.2300">
    <property type="match status" value="1"/>
</dbReference>
<evidence type="ECO:0000259" key="7">
    <source>
        <dbReference type="PROSITE" id="PS50109"/>
    </source>
</evidence>
<dbReference type="SMART" id="SM00388">
    <property type="entry name" value="HisKA"/>
    <property type="match status" value="2"/>
</dbReference>
<dbReference type="InterPro" id="IPR036890">
    <property type="entry name" value="HATPase_C_sf"/>
</dbReference>
<organism evidence="9 10">
    <name type="scientific">Luteolibacter rhizosphaerae</name>
    <dbReference type="NCBI Taxonomy" id="2989719"/>
    <lineage>
        <taxon>Bacteria</taxon>
        <taxon>Pseudomonadati</taxon>
        <taxon>Verrucomicrobiota</taxon>
        <taxon>Verrucomicrobiia</taxon>
        <taxon>Verrucomicrobiales</taxon>
        <taxon>Verrucomicrobiaceae</taxon>
        <taxon>Luteolibacter</taxon>
    </lineage>
</organism>
<evidence type="ECO:0000313" key="10">
    <source>
        <dbReference type="Proteomes" id="UP001165653"/>
    </source>
</evidence>
<keyword evidence="6" id="KW-0472">Membrane</keyword>
<dbReference type="EMBL" id="JAPDDR010000006">
    <property type="protein sequence ID" value="MCW1914404.1"/>
    <property type="molecule type" value="Genomic_DNA"/>
</dbReference>
<reference evidence="9" key="1">
    <citation type="submission" date="2022-10" db="EMBL/GenBank/DDBJ databases">
        <title>Luteolibacter sp. GHJ8, whole genome shotgun sequencing project.</title>
        <authorList>
            <person name="Zhao G."/>
            <person name="Shen L."/>
        </authorList>
    </citation>
    <scope>NUCLEOTIDE SEQUENCE</scope>
    <source>
        <strain evidence="9">GHJ8</strain>
    </source>
</reference>
<comment type="caution">
    <text evidence="9">The sequence shown here is derived from an EMBL/GenBank/DDBJ whole genome shotgun (WGS) entry which is preliminary data.</text>
</comment>
<evidence type="ECO:0000256" key="5">
    <source>
        <dbReference type="SAM" id="Coils"/>
    </source>
</evidence>
<feature type="transmembrane region" description="Helical" evidence="6">
    <location>
        <begin position="97"/>
        <end position="115"/>
    </location>
</feature>
<dbReference type="PROSITE" id="PS50110">
    <property type="entry name" value="RESPONSE_REGULATORY"/>
    <property type="match status" value="1"/>
</dbReference>
<evidence type="ECO:0000256" key="1">
    <source>
        <dbReference type="ARBA" id="ARBA00000085"/>
    </source>
</evidence>
<feature type="transmembrane region" description="Helical" evidence="6">
    <location>
        <begin position="42"/>
        <end position="60"/>
    </location>
</feature>
<evidence type="ECO:0000256" key="3">
    <source>
        <dbReference type="ARBA" id="ARBA00022553"/>
    </source>
</evidence>
<feature type="domain" description="Response regulatory" evidence="8">
    <location>
        <begin position="513"/>
        <end position="627"/>
    </location>
</feature>
<accession>A0ABT3G3I1</accession>
<keyword evidence="9" id="KW-0067">ATP-binding</keyword>
<dbReference type="SMART" id="SM00448">
    <property type="entry name" value="REC"/>
    <property type="match status" value="1"/>
</dbReference>
<dbReference type="InterPro" id="IPR011006">
    <property type="entry name" value="CheY-like_superfamily"/>
</dbReference>
<dbReference type="InterPro" id="IPR048431">
    <property type="entry name" value="MASE8"/>
</dbReference>
<evidence type="ECO:0000313" key="9">
    <source>
        <dbReference type="EMBL" id="MCW1914404.1"/>
    </source>
</evidence>
<dbReference type="Gene3D" id="1.10.287.130">
    <property type="match status" value="2"/>
</dbReference>
<dbReference type="GO" id="GO:0005524">
    <property type="term" value="F:ATP binding"/>
    <property type="evidence" value="ECO:0007669"/>
    <property type="project" value="UniProtKB-KW"/>
</dbReference>
<dbReference type="CDD" id="cd00082">
    <property type="entry name" value="HisKA"/>
    <property type="match status" value="2"/>
</dbReference>
<feature type="transmembrane region" description="Helical" evidence="6">
    <location>
        <begin position="176"/>
        <end position="194"/>
    </location>
</feature>
<keyword evidence="6" id="KW-1133">Transmembrane helix</keyword>
<dbReference type="Gene3D" id="3.30.565.10">
    <property type="entry name" value="Histidine kinase-like ATPase, C-terminal domain"/>
    <property type="match status" value="2"/>
</dbReference>
<dbReference type="SUPFAM" id="SSF55874">
    <property type="entry name" value="ATPase domain of HSP90 chaperone/DNA topoisomerase II/histidine kinase"/>
    <property type="match status" value="2"/>
</dbReference>
<feature type="transmembrane region" description="Helical" evidence="6">
    <location>
        <begin position="146"/>
        <end position="164"/>
    </location>
</feature>
<dbReference type="Pfam" id="PF00072">
    <property type="entry name" value="Response_reg"/>
    <property type="match status" value="1"/>
</dbReference>
<dbReference type="Pfam" id="PF02518">
    <property type="entry name" value="HATPase_c"/>
    <property type="match status" value="2"/>
</dbReference>
<sequence>MKSSSLMAEASTEPFSPADEAELKSAFQRYEHGVSVDNARRAASLAALFMLAGTTLDWMVYPEQAWHFLFIRGIVTLLLCVVFWALGQLSREISRNWIAQAIPFLPTAGICWMIAKTGGGVSPYYAGLNLVFLGMALLLRWSFWNSVAMIVICIGTYFAAVMLSDQHRDHRLFFNNSYFLFVTGVFVLAGSYFYERLRFREFALRKEVEDARELLEASNRQLSELDEAKTRFFANISHELRTPLTVMIGLTERLADRFRTTPQQDVRDMLAMTEHNGLRLLKLIDDLLDLVRFDTGHADLKLQPTNVRDLLDGLMNSMRHLADQDGVALEWKVTGPDASLMVDRDKIEKVLLNLTINAIKFTPAGGRIDVDGEIGDGRLVLAVTDTGVGISDAGLKRIFERFWQVDSSSTRKFQGAGIGLALVRSLVDTMQGKIEADSTIGVGTRFKVDIPVEAAPSVAPADAQEEEDRPDSGKHIEELHRRAALSVARPSDQGDISIAARGIGRKASSGRPLVLVADDEPDMRRYLVMQLEDVDVVEARDGAEAVALAKQHVPVLALIDHMMPEMDGVEVCKAIRGHHSTREMPIIMLTARADEQTKLQALDAGASDFLTKPFSSTELVLRLRNQLAMAAIRSELGELNRELSAAMEKLKENEVLLVRNEKLSGLGQMSAGIIHEINNPLNYARAGLHALNSFKRSLPADDHADYEEIIGDISEGVERVAQIVADLRQFTRDDNRIGGEADLVEVVERSRRLVSHQLGSKVAFNIKKPDRALITGNSNQLVQVFVNLFQNAVDAIEERLAAKEGEPGKIDIGLRSAAGGWEVTVWDNGAGIPKEIINKIYDPFFTSKDVGKGMGLGLSITHQILGRHRAHIEVDTRIGEFTCFTIFFPPPDPDALWDAEDSKDSDPSDSLP</sequence>
<keyword evidence="9" id="KW-0547">Nucleotide-binding</keyword>
<feature type="domain" description="Histidine kinase" evidence="7">
    <location>
        <begin position="672"/>
        <end position="892"/>
    </location>
</feature>
<keyword evidence="3 4" id="KW-0597">Phosphoprotein</keyword>
<feature type="transmembrane region" description="Helical" evidence="6">
    <location>
        <begin position="66"/>
        <end position="85"/>
    </location>
</feature>
<dbReference type="EC" id="2.7.13.3" evidence="2"/>
<evidence type="ECO:0000256" key="4">
    <source>
        <dbReference type="PROSITE-ProRule" id="PRU00169"/>
    </source>
</evidence>
<dbReference type="InterPro" id="IPR003594">
    <property type="entry name" value="HATPase_dom"/>
</dbReference>
<evidence type="ECO:0000256" key="2">
    <source>
        <dbReference type="ARBA" id="ARBA00012438"/>
    </source>
</evidence>
<protein>
    <recommendedName>
        <fullName evidence="2">histidine kinase</fullName>
        <ecNumber evidence="2">2.7.13.3</ecNumber>
    </recommendedName>
</protein>
<dbReference type="InterPro" id="IPR005467">
    <property type="entry name" value="His_kinase_dom"/>
</dbReference>
<dbReference type="Pfam" id="PF20968">
    <property type="entry name" value="MASE8"/>
    <property type="match status" value="1"/>
</dbReference>
<keyword evidence="5" id="KW-0175">Coiled coil</keyword>
<name>A0ABT3G3I1_9BACT</name>
<feature type="domain" description="Histidine kinase" evidence="7">
    <location>
        <begin position="235"/>
        <end position="454"/>
    </location>
</feature>
<dbReference type="PROSITE" id="PS50109">
    <property type="entry name" value="HIS_KIN"/>
    <property type="match status" value="2"/>
</dbReference>
<dbReference type="RefSeq" id="WP_264513932.1">
    <property type="nucleotide sequence ID" value="NZ_JAPDDR010000006.1"/>
</dbReference>
<dbReference type="SUPFAM" id="SSF52172">
    <property type="entry name" value="CheY-like"/>
    <property type="match status" value="1"/>
</dbReference>
<gene>
    <name evidence="9" type="ORF">OJ996_12520</name>
</gene>
<dbReference type="Pfam" id="PF00512">
    <property type="entry name" value="HisKA"/>
    <property type="match status" value="2"/>
</dbReference>
<dbReference type="PANTHER" id="PTHR43547">
    <property type="entry name" value="TWO-COMPONENT HISTIDINE KINASE"/>
    <property type="match status" value="1"/>
</dbReference>
<keyword evidence="6" id="KW-0812">Transmembrane</keyword>
<feature type="coiled-coil region" evidence="5">
    <location>
        <begin position="629"/>
        <end position="656"/>
    </location>
</feature>
<dbReference type="InterPro" id="IPR004358">
    <property type="entry name" value="Sig_transdc_His_kin-like_C"/>
</dbReference>
<dbReference type="SMART" id="SM00387">
    <property type="entry name" value="HATPase_c"/>
    <property type="match status" value="2"/>
</dbReference>
<evidence type="ECO:0000256" key="6">
    <source>
        <dbReference type="SAM" id="Phobius"/>
    </source>
</evidence>
<dbReference type="Proteomes" id="UP001165653">
    <property type="component" value="Unassembled WGS sequence"/>
</dbReference>